<reference evidence="2" key="1">
    <citation type="submission" date="2023-01" db="EMBL/GenBank/DDBJ databases">
        <title>Colletotrichum chrysophilum M932 genome sequence.</title>
        <authorList>
            <person name="Baroncelli R."/>
        </authorList>
    </citation>
    <scope>NUCLEOTIDE SEQUENCE</scope>
    <source>
        <strain evidence="2">M932</strain>
    </source>
</reference>
<evidence type="ECO:0000256" key="1">
    <source>
        <dbReference type="SAM" id="MobiDB-lite"/>
    </source>
</evidence>
<comment type="caution">
    <text evidence="2">The sequence shown here is derived from an EMBL/GenBank/DDBJ whole genome shotgun (WGS) entry which is preliminary data.</text>
</comment>
<dbReference type="PANTHER" id="PTHR35204">
    <property type="entry name" value="YALI0A21131P"/>
    <property type="match status" value="1"/>
</dbReference>
<proteinExistence type="predicted"/>
<dbReference type="AlphaFoldDB" id="A0AAD9AZ35"/>
<name>A0AAD9AZ35_9PEZI</name>
<dbReference type="PANTHER" id="PTHR35204:SF1">
    <property type="entry name" value="ENTEROTOXIN"/>
    <property type="match status" value="1"/>
</dbReference>
<sequence>MFNKTIDTAVCVVDVTVNPFPRTATTWTRTSTTFPFQLRRWTFAEMKSIPDSIFLLFSLSTLAQCDPVELRPSEEFARRRGPQIFNAVHDSMRQWGSSLHHNGMSFFPATVPAGVLLYHGNNSPNSPSEPDWLAYEIEHAEEFARGRPSRPPGGGPPGGPPGGRPGGGPPRGPPGGPPPPPAHEDADQQHVLSGRREKRAEGEGGYLHVYRASEDLHLLYVDGMSGGKTRMGTLDSQDYLLRGSKTDSWADPDSSKVRGGGPMGERERAVELCDLVKPWGLHGILRMEAGFEIIMCDFTNGLEQVQAQRRSSSNRRNDRNGGINRLETLRGWAERYQGIGASRTLIDYSSMVSAFFYPVNLTNPNESRPDLPRLSYVSEAELEVIKNHVHEAIESSKGVKRSPVDWQGISDLIVGRFADRIEFMASTDSSSVLLEEINFILDVFISYPGDDGKPDLAEAASLCRTFYLQIMTPSTEADRLLYASFKTVTSEICSTLFGVREKLSSSFQISRSDVKASTEAMRSLMDFLGWSRFKRCTGCSLNEVCFVPMWPMGSKEDYYHPSCKNGSSLHDGESYWKM</sequence>
<feature type="region of interest" description="Disordered" evidence="1">
    <location>
        <begin position="143"/>
        <end position="201"/>
    </location>
</feature>
<evidence type="ECO:0000313" key="2">
    <source>
        <dbReference type="EMBL" id="KAK1857151.1"/>
    </source>
</evidence>
<feature type="compositionally biased region" description="Basic and acidic residues" evidence="1">
    <location>
        <begin position="182"/>
        <end position="201"/>
    </location>
</feature>
<feature type="compositionally biased region" description="Pro residues" evidence="1">
    <location>
        <begin position="149"/>
        <end position="181"/>
    </location>
</feature>
<keyword evidence="3" id="KW-1185">Reference proteome</keyword>
<dbReference type="Proteomes" id="UP001243330">
    <property type="component" value="Unassembled WGS sequence"/>
</dbReference>
<accession>A0AAD9AZ35</accession>
<feature type="region of interest" description="Disordered" evidence="1">
    <location>
        <begin position="245"/>
        <end position="264"/>
    </location>
</feature>
<dbReference type="InterPro" id="IPR038921">
    <property type="entry name" value="YOR389W-like"/>
</dbReference>
<dbReference type="EMBL" id="JAQOWY010000002">
    <property type="protein sequence ID" value="KAK1857151.1"/>
    <property type="molecule type" value="Genomic_DNA"/>
</dbReference>
<gene>
    <name evidence="2" type="ORF">CCHR01_00225</name>
</gene>
<protein>
    <submittedName>
        <fullName evidence="2">Uncharacterized protein</fullName>
    </submittedName>
</protein>
<organism evidence="2 3">
    <name type="scientific">Colletotrichum chrysophilum</name>
    <dbReference type="NCBI Taxonomy" id="1836956"/>
    <lineage>
        <taxon>Eukaryota</taxon>
        <taxon>Fungi</taxon>
        <taxon>Dikarya</taxon>
        <taxon>Ascomycota</taxon>
        <taxon>Pezizomycotina</taxon>
        <taxon>Sordariomycetes</taxon>
        <taxon>Hypocreomycetidae</taxon>
        <taxon>Glomerellales</taxon>
        <taxon>Glomerellaceae</taxon>
        <taxon>Colletotrichum</taxon>
        <taxon>Colletotrichum gloeosporioides species complex</taxon>
    </lineage>
</organism>
<evidence type="ECO:0000313" key="3">
    <source>
        <dbReference type="Proteomes" id="UP001243330"/>
    </source>
</evidence>